<reference evidence="2 3" key="1">
    <citation type="submission" date="2016-10" db="EMBL/GenBank/DDBJ databases">
        <authorList>
            <person name="de Groot N.N."/>
        </authorList>
    </citation>
    <scope>NUCLEOTIDE SEQUENCE [LARGE SCALE GENOMIC DNA]</scope>
    <source>
        <strain evidence="2 3">DSM 25927</strain>
    </source>
</reference>
<proteinExistence type="predicted"/>
<feature type="transmembrane region" description="Helical" evidence="1">
    <location>
        <begin position="84"/>
        <end position="108"/>
    </location>
</feature>
<evidence type="ECO:0000313" key="2">
    <source>
        <dbReference type="EMBL" id="SEP73042.1"/>
    </source>
</evidence>
<feature type="transmembrane region" description="Helical" evidence="1">
    <location>
        <begin position="114"/>
        <end position="131"/>
    </location>
</feature>
<evidence type="ECO:0000256" key="1">
    <source>
        <dbReference type="SAM" id="Phobius"/>
    </source>
</evidence>
<dbReference type="EMBL" id="FOFS01000001">
    <property type="protein sequence ID" value="SEP73042.1"/>
    <property type="molecule type" value="Genomic_DNA"/>
</dbReference>
<sequence length="133" mass="14425">MKDLAVIASVGAAGRRYLVALPPGKAVLWCYLLWYLSTAVHHFDPSPGLWLNALGLSVLIGIALTLSVGGSLRFSANRWQTFRLFLTPFCVSSFSALIKGKGFFLIVPPSLVEFLHSAAICVGFLMLLTLLKS</sequence>
<protein>
    <submittedName>
        <fullName evidence="2">Uncharacterized protein</fullName>
    </submittedName>
</protein>
<name>A0A1H9A8I1_9GAMM</name>
<keyword evidence="1" id="KW-0812">Transmembrane</keyword>
<keyword evidence="1" id="KW-1133">Transmembrane helix</keyword>
<keyword evidence="3" id="KW-1185">Reference proteome</keyword>
<gene>
    <name evidence="2" type="ORF">SAMN04488038_101314</name>
</gene>
<dbReference type="AlphaFoldDB" id="A0A1H9A8I1"/>
<organism evidence="2 3">
    <name type="scientific">Solimonas aquatica</name>
    <dbReference type="NCBI Taxonomy" id="489703"/>
    <lineage>
        <taxon>Bacteria</taxon>
        <taxon>Pseudomonadati</taxon>
        <taxon>Pseudomonadota</taxon>
        <taxon>Gammaproteobacteria</taxon>
        <taxon>Nevskiales</taxon>
        <taxon>Nevskiaceae</taxon>
        <taxon>Solimonas</taxon>
    </lineage>
</organism>
<feature type="transmembrane region" description="Helical" evidence="1">
    <location>
        <begin position="49"/>
        <end position="72"/>
    </location>
</feature>
<dbReference type="Proteomes" id="UP000199233">
    <property type="component" value="Unassembled WGS sequence"/>
</dbReference>
<accession>A0A1H9A8I1</accession>
<dbReference type="STRING" id="489703.SAMN04488038_101314"/>
<dbReference type="RefSeq" id="WP_218140024.1">
    <property type="nucleotide sequence ID" value="NZ_FOFS01000001.1"/>
</dbReference>
<evidence type="ECO:0000313" key="3">
    <source>
        <dbReference type="Proteomes" id="UP000199233"/>
    </source>
</evidence>
<keyword evidence="1" id="KW-0472">Membrane</keyword>